<dbReference type="InterPro" id="IPR050508">
    <property type="entry name" value="Methyltransf_Superfamily"/>
</dbReference>
<accession>A0A1H8ZEN5</accession>
<evidence type="ECO:0000259" key="1">
    <source>
        <dbReference type="Pfam" id="PF08241"/>
    </source>
</evidence>
<evidence type="ECO:0000313" key="2">
    <source>
        <dbReference type="EMBL" id="SEP62833.1"/>
    </source>
</evidence>
<dbReference type="GO" id="GO:0008757">
    <property type="term" value="F:S-adenosylmethionine-dependent methyltransferase activity"/>
    <property type="evidence" value="ECO:0007669"/>
    <property type="project" value="InterPro"/>
</dbReference>
<dbReference type="Proteomes" id="UP000199496">
    <property type="component" value="Unassembled WGS sequence"/>
</dbReference>
<organism evidence="2 3">
    <name type="scientific">Ectothiorhodospira magna</name>
    <dbReference type="NCBI Taxonomy" id="867345"/>
    <lineage>
        <taxon>Bacteria</taxon>
        <taxon>Pseudomonadati</taxon>
        <taxon>Pseudomonadota</taxon>
        <taxon>Gammaproteobacteria</taxon>
        <taxon>Chromatiales</taxon>
        <taxon>Ectothiorhodospiraceae</taxon>
        <taxon>Ectothiorhodospira</taxon>
    </lineage>
</organism>
<evidence type="ECO:0000313" key="3">
    <source>
        <dbReference type="Proteomes" id="UP000199496"/>
    </source>
</evidence>
<dbReference type="GO" id="GO:0032259">
    <property type="term" value="P:methylation"/>
    <property type="evidence" value="ECO:0007669"/>
    <property type="project" value="UniProtKB-KW"/>
</dbReference>
<dbReference type="RefSeq" id="WP_090202876.1">
    <property type="nucleotide sequence ID" value="NZ_FOFO01000002.1"/>
</dbReference>
<dbReference type="InterPro" id="IPR013216">
    <property type="entry name" value="Methyltransf_11"/>
</dbReference>
<dbReference type="Gene3D" id="3.40.50.150">
    <property type="entry name" value="Vaccinia Virus protein VP39"/>
    <property type="match status" value="1"/>
</dbReference>
<dbReference type="EMBL" id="FOFO01000002">
    <property type="protein sequence ID" value="SEP62833.1"/>
    <property type="molecule type" value="Genomic_DNA"/>
</dbReference>
<sequence length="199" mass="22133">MRIAYTLWAPIYDRLIEKPSAGVRQRSLERLGNVDGQSVLLVGVGTGLDFPFLPQGAHYTGVDLTPAMLKKATERAQSLNLDIELHEGNALALPYEDGQFDVVVMHNVLAVVPNSAKALTEATRVLKPGGRILILDKFLKPGESAPFRRLLGLVSQFLATRTDVVFENLMKKRTDLKMLEDSPAMLRGWFRHILLEKKG</sequence>
<dbReference type="PANTHER" id="PTHR42912:SF93">
    <property type="entry name" value="N6-ADENOSINE-METHYLTRANSFERASE TMT1A"/>
    <property type="match status" value="1"/>
</dbReference>
<dbReference type="PANTHER" id="PTHR42912">
    <property type="entry name" value="METHYLTRANSFERASE"/>
    <property type="match status" value="1"/>
</dbReference>
<reference evidence="2 3" key="1">
    <citation type="submission" date="2016-10" db="EMBL/GenBank/DDBJ databases">
        <authorList>
            <person name="de Groot N.N."/>
        </authorList>
    </citation>
    <scope>NUCLEOTIDE SEQUENCE [LARGE SCALE GENOMIC DNA]</scope>
    <source>
        <strain evidence="2 3">B7-7</strain>
    </source>
</reference>
<dbReference type="AlphaFoldDB" id="A0A1H8ZEN5"/>
<name>A0A1H8ZEN5_9GAMM</name>
<gene>
    <name evidence="2" type="ORF">SAMN05421693_102113</name>
</gene>
<dbReference type="SUPFAM" id="SSF53335">
    <property type="entry name" value="S-adenosyl-L-methionine-dependent methyltransferases"/>
    <property type="match status" value="1"/>
</dbReference>
<dbReference type="Pfam" id="PF08241">
    <property type="entry name" value="Methyltransf_11"/>
    <property type="match status" value="1"/>
</dbReference>
<keyword evidence="2" id="KW-0489">Methyltransferase</keyword>
<proteinExistence type="predicted"/>
<feature type="domain" description="Methyltransferase type 11" evidence="1">
    <location>
        <begin position="41"/>
        <end position="134"/>
    </location>
</feature>
<dbReference type="OrthoDB" id="323463at2"/>
<keyword evidence="2" id="KW-0808">Transferase</keyword>
<dbReference type="STRING" id="867345.SAMN05421693_102113"/>
<keyword evidence="3" id="KW-1185">Reference proteome</keyword>
<protein>
    <submittedName>
        <fullName evidence="2">Methyltransferase domain-containing protein</fullName>
    </submittedName>
</protein>
<dbReference type="InterPro" id="IPR029063">
    <property type="entry name" value="SAM-dependent_MTases_sf"/>
</dbReference>
<dbReference type="CDD" id="cd02440">
    <property type="entry name" value="AdoMet_MTases"/>
    <property type="match status" value="1"/>
</dbReference>